<dbReference type="GO" id="GO:0000977">
    <property type="term" value="F:RNA polymerase II transcription regulatory region sequence-specific DNA binding"/>
    <property type="evidence" value="ECO:0007669"/>
    <property type="project" value="TreeGrafter"/>
</dbReference>
<evidence type="ECO:0000313" key="8">
    <source>
        <dbReference type="EMBL" id="OXA63859.1"/>
    </source>
</evidence>
<dbReference type="Gene3D" id="3.30.160.60">
    <property type="entry name" value="Classic Zinc Finger"/>
    <property type="match status" value="2"/>
</dbReference>
<dbReference type="SMART" id="SM00355">
    <property type="entry name" value="ZnF_C2H2"/>
    <property type="match status" value="6"/>
</dbReference>
<keyword evidence="4" id="KW-0862">Zinc</keyword>
<dbReference type="InterPro" id="IPR013087">
    <property type="entry name" value="Znf_C2H2_type"/>
</dbReference>
<reference evidence="8 9" key="1">
    <citation type="submission" date="2015-12" db="EMBL/GenBank/DDBJ databases">
        <title>The genome of Folsomia candida.</title>
        <authorList>
            <person name="Faddeeva A."/>
            <person name="Derks M.F."/>
            <person name="Anvar Y."/>
            <person name="Smit S."/>
            <person name="Van Straalen N."/>
            <person name="Roelofs D."/>
        </authorList>
    </citation>
    <scope>NUCLEOTIDE SEQUENCE [LARGE SCALE GENOMIC DNA]</scope>
    <source>
        <strain evidence="8 9">VU population</strain>
        <tissue evidence="8">Whole body</tissue>
    </source>
</reference>
<keyword evidence="3 5" id="KW-0863">Zinc-finger</keyword>
<dbReference type="PROSITE" id="PS50157">
    <property type="entry name" value="ZINC_FINGER_C2H2_2"/>
    <property type="match status" value="5"/>
</dbReference>
<feature type="domain" description="C2H2-type" evidence="7">
    <location>
        <begin position="244"/>
        <end position="271"/>
    </location>
</feature>
<feature type="domain" description="C2H2-type" evidence="7">
    <location>
        <begin position="301"/>
        <end position="331"/>
    </location>
</feature>
<evidence type="ECO:0000256" key="6">
    <source>
        <dbReference type="SAM" id="MobiDB-lite"/>
    </source>
</evidence>
<gene>
    <name evidence="8" type="ORF">Fcan01_01391</name>
</gene>
<dbReference type="OMA" id="RHIASCH"/>
<organism evidence="8 9">
    <name type="scientific">Folsomia candida</name>
    <name type="common">Springtail</name>
    <dbReference type="NCBI Taxonomy" id="158441"/>
    <lineage>
        <taxon>Eukaryota</taxon>
        <taxon>Metazoa</taxon>
        <taxon>Ecdysozoa</taxon>
        <taxon>Arthropoda</taxon>
        <taxon>Hexapoda</taxon>
        <taxon>Collembola</taxon>
        <taxon>Entomobryomorpha</taxon>
        <taxon>Isotomoidea</taxon>
        <taxon>Isotomidae</taxon>
        <taxon>Proisotominae</taxon>
        <taxon>Folsomia</taxon>
    </lineage>
</organism>
<keyword evidence="1" id="KW-0479">Metal-binding</keyword>
<evidence type="ECO:0000256" key="5">
    <source>
        <dbReference type="PROSITE-ProRule" id="PRU00042"/>
    </source>
</evidence>
<dbReference type="GO" id="GO:0005634">
    <property type="term" value="C:nucleus"/>
    <property type="evidence" value="ECO:0007669"/>
    <property type="project" value="TreeGrafter"/>
</dbReference>
<dbReference type="EMBL" id="LNIX01000001">
    <property type="protein sequence ID" value="OXA63859.1"/>
    <property type="molecule type" value="Genomic_DNA"/>
</dbReference>
<sequence>MFFTCEIHNQHFSTLEAVKLHDSVFHIGEKDDNTTEEVMSVQEKKSPTDPSINHDHNFNCPIKSDNSMQNLSPPRYTCHICAETFPSSQLVMHHLKSHFGPQDVHVNQEEVDYLPNFLPVVKTEQSLDDCCDIIDSESDLYYEPESVTTPQLNNKPKASRSQKNKLISLRHHSSTHKRISCYFCSFVPRYSFFKLLEAHMRKHTLEIPYRCVTCGRRCYNSKKLEIHQQTRHQDSSNDKLLRKFKCRLCKRSFRAKDTLRGHMQTHSTHATLSCPHCEKRFKQGRALVRHIASCHSTNPLITCEVSNCGQTFNRRDVWKLHMKKVHPSEVITNSAREKSYTCQFCPRGTAKFSKMCVLLVLFVLLGLMVETEAGAMACVLCLSTCSASGTAMPICAAIVCSAICAVPGP</sequence>
<feature type="region of interest" description="Disordered" evidence="6">
    <location>
        <begin position="144"/>
        <end position="164"/>
    </location>
</feature>
<evidence type="ECO:0000256" key="4">
    <source>
        <dbReference type="ARBA" id="ARBA00022833"/>
    </source>
</evidence>
<dbReference type="AlphaFoldDB" id="A0A226F247"/>
<dbReference type="Pfam" id="PF00096">
    <property type="entry name" value="zf-C2H2"/>
    <property type="match status" value="1"/>
</dbReference>
<accession>A0A226F247</accession>
<feature type="domain" description="C2H2-type" evidence="7">
    <location>
        <begin position="272"/>
        <end position="300"/>
    </location>
</feature>
<dbReference type="PANTHER" id="PTHR24409">
    <property type="entry name" value="ZINC FINGER PROTEIN 142"/>
    <property type="match status" value="1"/>
</dbReference>
<comment type="caution">
    <text evidence="8">The sequence shown here is derived from an EMBL/GenBank/DDBJ whole genome shotgun (WGS) entry which is preliminary data.</text>
</comment>
<dbReference type="GO" id="GO:0008270">
    <property type="term" value="F:zinc ion binding"/>
    <property type="evidence" value="ECO:0007669"/>
    <property type="project" value="UniProtKB-KW"/>
</dbReference>
<dbReference type="GO" id="GO:0000981">
    <property type="term" value="F:DNA-binding transcription factor activity, RNA polymerase II-specific"/>
    <property type="evidence" value="ECO:0007669"/>
    <property type="project" value="TreeGrafter"/>
</dbReference>
<keyword evidence="9" id="KW-1185">Reference proteome</keyword>
<dbReference type="Proteomes" id="UP000198287">
    <property type="component" value="Unassembled WGS sequence"/>
</dbReference>
<dbReference type="InterPro" id="IPR036236">
    <property type="entry name" value="Znf_C2H2_sf"/>
</dbReference>
<dbReference type="OrthoDB" id="5576026at2759"/>
<evidence type="ECO:0000256" key="1">
    <source>
        <dbReference type="ARBA" id="ARBA00022723"/>
    </source>
</evidence>
<name>A0A226F247_FOLCA</name>
<proteinExistence type="predicted"/>
<dbReference type="Pfam" id="PF13894">
    <property type="entry name" value="zf-C2H2_4"/>
    <property type="match status" value="1"/>
</dbReference>
<evidence type="ECO:0000256" key="2">
    <source>
        <dbReference type="ARBA" id="ARBA00022737"/>
    </source>
</evidence>
<keyword evidence="2" id="KW-0677">Repeat</keyword>
<evidence type="ECO:0000259" key="7">
    <source>
        <dbReference type="PROSITE" id="PS50157"/>
    </source>
</evidence>
<dbReference type="PANTHER" id="PTHR24409:SF295">
    <property type="entry name" value="AZ2-RELATED"/>
    <property type="match status" value="1"/>
</dbReference>
<evidence type="ECO:0000256" key="3">
    <source>
        <dbReference type="ARBA" id="ARBA00022771"/>
    </source>
</evidence>
<evidence type="ECO:0000313" key="9">
    <source>
        <dbReference type="Proteomes" id="UP000198287"/>
    </source>
</evidence>
<dbReference type="PROSITE" id="PS00028">
    <property type="entry name" value="ZINC_FINGER_C2H2_1"/>
    <property type="match status" value="5"/>
</dbReference>
<feature type="domain" description="C2H2-type" evidence="7">
    <location>
        <begin position="76"/>
        <end position="103"/>
    </location>
</feature>
<dbReference type="SUPFAM" id="SSF57667">
    <property type="entry name" value="beta-beta-alpha zinc fingers"/>
    <property type="match status" value="3"/>
</dbReference>
<protein>
    <submittedName>
        <fullName evidence="8">Zinc finger protein ZFP69</fullName>
    </submittedName>
</protein>
<feature type="compositionally biased region" description="Polar residues" evidence="6">
    <location>
        <begin position="146"/>
        <end position="156"/>
    </location>
</feature>
<feature type="domain" description="C2H2-type" evidence="7">
    <location>
        <begin position="209"/>
        <end position="237"/>
    </location>
</feature>